<dbReference type="AlphaFoldDB" id="A0A914RP68"/>
<dbReference type="Gene3D" id="3.40.50.970">
    <property type="match status" value="1"/>
</dbReference>
<keyword evidence="6" id="KW-0496">Mitochondrion</keyword>
<dbReference type="InterPro" id="IPR029061">
    <property type="entry name" value="THDP-binding"/>
</dbReference>
<proteinExistence type="inferred from homology"/>
<dbReference type="GO" id="GO:0005739">
    <property type="term" value="C:mitochondrion"/>
    <property type="evidence" value="ECO:0007669"/>
    <property type="project" value="UniProtKB-SubCell"/>
</dbReference>
<dbReference type="Pfam" id="PF02779">
    <property type="entry name" value="Transket_pyr"/>
    <property type="match status" value="1"/>
</dbReference>
<evidence type="ECO:0000256" key="5">
    <source>
        <dbReference type="ARBA" id="ARBA00023052"/>
    </source>
</evidence>
<dbReference type="PANTHER" id="PTHR23152">
    <property type="entry name" value="2-OXOGLUTARATE DEHYDROGENASE"/>
    <property type="match status" value="1"/>
</dbReference>
<dbReference type="SUPFAM" id="SSF52518">
    <property type="entry name" value="Thiamin diphosphate-binding fold (THDP-binding)"/>
    <property type="match status" value="1"/>
</dbReference>
<comment type="subcellular location">
    <subcellularLocation>
        <location evidence="2">Mitochondrion</location>
    </subcellularLocation>
</comment>
<comment type="cofactor">
    <cofactor evidence="1">
        <name>thiamine diphosphate</name>
        <dbReference type="ChEBI" id="CHEBI:58937"/>
    </cofactor>
</comment>
<evidence type="ECO:0000256" key="6">
    <source>
        <dbReference type="ARBA" id="ARBA00023128"/>
    </source>
</evidence>
<evidence type="ECO:0000313" key="9">
    <source>
        <dbReference type="WBParaSite" id="PEQ_0000809101-mRNA-1"/>
    </source>
</evidence>
<dbReference type="WBParaSite" id="PEQ_0000809101-mRNA-1">
    <property type="protein sequence ID" value="PEQ_0000809101-mRNA-1"/>
    <property type="gene ID" value="PEQ_0000809101"/>
</dbReference>
<dbReference type="GO" id="GO:0030976">
    <property type="term" value="F:thiamine pyrophosphate binding"/>
    <property type="evidence" value="ECO:0007669"/>
    <property type="project" value="InterPro"/>
</dbReference>
<evidence type="ECO:0000256" key="2">
    <source>
        <dbReference type="ARBA" id="ARBA00004173"/>
    </source>
</evidence>
<evidence type="ECO:0000256" key="3">
    <source>
        <dbReference type="ARBA" id="ARBA00006936"/>
    </source>
</evidence>
<protein>
    <submittedName>
        <fullName evidence="9">Transketolase-like pyrimidine-binding domain-containing protein</fullName>
    </submittedName>
</protein>
<feature type="domain" description="Transketolase-like pyrimidine-binding" evidence="7">
    <location>
        <begin position="146"/>
        <end position="230"/>
    </location>
</feature>
<dbReference type="Gene3D" id="3.40.50.12470">
    <property type="match status" value="1"/>
</dbReference>
<dbReference type="GO" id="GO:0004591">
    <property type="term" value="F:oxoglutarate dehydrogenase (succinyl-transferring) activity"/>
    <property type="evidence" value="ECO:0007669"/>
    <property type="project" value="TreeGrafter"/>
</dbReference>
<sequence length="254" mass="28942">MFTQPLMYQRIKQTKPVLTVYQKQVVEEGIANDQFVKGMYNEVVRIVVSVEGAQIEYDVDFRLQDEVAKYNAILEEAYESAQKETGLERTLKGRQQMHKESSYDWACGEALAFGSLLLEGDLLCNAFVYDFSDRTFTETIVQLNEYRVMGTHVRLSGQDVERGTFSHRHHVLHDQKVDQKTYIALNNLSDKQAEYTVCNSSLSEFAILGFELGYSMVDPNSLVVWEAQFVSQQLLSELASAGFQLKCSVTPFVI</sequence>
<dbReference type="PANTHER" id="PTHR23152:SF4">
    <property type="entry name" value="2-OXOADIPATE DEHYDROGENASE COMPLEX COMPONENT E1"/>
    <property type="match status" value="1"/>
</dbReference>
<evidence type="ECO:0000256" key="1">
    <source>
        <dbReference type="ARBA" id="ARBA00001964"/>
    </source>
</evidence>
<evidence type="ECO:0000313" key="8">
    <source>
        <dbReference type="Proteomes" id="UP000887564"/>
    </source>
</evidence>
<keyword evidence="5" id="KW-0786">Thiamine pyrophosphate</keyword>
<dbReference type="Proteomes" id="UP000887564">
    <property type="component" value="Unplaced"/>
</dbReference>
<keyword evidence="8" id="KW-1185">Reference proteome</keyword>
<name>A0A914RP68_PAREQ</name>
<evidence type="ECO:0000259" key="7">
    <source>
        <dbReference type="Pfam" id="PF02779"/>
    </source>
</evidence>
<evidence type="ECO:0000256" key="4">
    <source>
        <dbReference type="ARBA" id="ARBA00023002"/>
    </source>
</evidence>
<reference evidence="9" key="1">
    <citation type="submission" date="2022-11" db="UniProtKB">
        <authorList>
            <consortium name="WormBaseParasite"/>
        </authorList>
    </citation>
    <scope>IDENTIFICATION</scope>
</reference>
<dbReference type="GO" id="GO:0045252">
    <property type="term" value="C:oxoglutarate dehydrogenase complex"/>
    <property type="evidence" value="ECO:0007669"/>
    <property type="project" value="TreeGrafter"/>
</dbReference>
<dbReference type="InterPro" id="IPR005475">
    <property type="entry name" value="Transketolase-like_Pyr-bd"/>
</dbReference>
<comment type="similarity">
    <text evidence="3">Belongs to the alpha-ketoglutarate dehydrogenase family.</text>
</comment>
<organism evidence="8 9">
    <name type="scientific">Parascaris equorum</name>
    <name type="common">Equine roundworm</name>
    <dbReference type="NCBI Taxonomy" id="6256"/>
    <lineage>
        <taxon>Eukaryota</taxon>
        <taxon>Metazoa</taxon>
        <taxon>Ecdysozoa</taxon>
        <taxon>Nematoda</taxon>
        <taxon>Chromadorea</taxon>
        <taxon>Rhabditida</taxon>
        <taxon>Spirurina</taxon>
        <taxon>Ascaridomorpha</taxon>
        <taxon>Ascaridoidea</taxon>
        <taxon>Ascarididae</taxon>
        <taxon>Parascaris</taxon>
    </lineage>
</organism>
<dbReference type="InterPro" id="IPR011603">
    <property type="entry name" value="2oxoglutarate_DH_E1"/>
</dbReference>
<dbReference type="GO" id="GO:0006099">
    <property type="term" value="P:tricarboxylic acid cycle"/>
    <property type="evidence" value="ECO:0007669"/>
    <property type="project" value="TreeGrafter"/>
</dbReference>
<accession>A0A914RP68</accession>
<keyword evidence="4" id="KW-0560">Oxidoreductase</keyword>